<proteinExistence type="predicted"/>
<protein>
    <submittedName>
        <fullName evidence="3">Uncharacterized protein</fullName>
    </submittedName>
</protein>
<dbReference type="EMBL" id="FOKQ01000021">
    <property type="protein sequence ID" value="SFC80842.1"/>
    <property type="molecule type" value="Genomic_DNA"/>
</dbReference>
<gene>
    <name evidence="3" type="ORF">SAMN02910406_02430</name>
</gene>
<evidence type="ECO:0000313" key="4">
    <source>
        <dbReference type="Proteomes" id="UP000182192"/>
    </source>
</evidence>
<feature type="transmembrane region" description="Helical" evidence="2">
    <location>
        <begin position="21"/>
        <end position="44"/>
    </location>
</feature>
<reference evidence="3 4" key="1">
    <citation type="submission" date="2016-10" db="EMBL/GenBank/DDBJ databases">
        <authorList>
            <person name="de Groot N.N."/>
        </authorList>
    </citation>
    <scope>NUCLEOTIDE SEQUENCE [LARGE SCALE GENOMIC DNA]</scope>
    <source>
        <strain evidence="3 4">AR67</strain>
    </source>
</reference>
<feature type="region of interest" description="Disordered" evidence="1">
    <location>
        <begin position="315"/>
        <end position="334"/>
    </location>
</feature>
<organism evidence="3 4">
    <name type="scientific">Ruminococcus albus</name>
    <dbReference type="NCBI Taxonomy" id="1264"/>
    <lineage>
        <taxon>Bacteria</taxon>
        <taxon>Bacillati</taxon>
        <taxon>Bacillota</taxon>
        <taxon>Clostridia</taxon>
        <taxon>Eubacteriales</taxon>
        <taxon>Oscillospiraceae</taxon>
        <taxon>Ruminococcus</taxon>
    </lineage>
</organism>
<dbReference type="RefSeq" id="WP_074962083.1">
    <property type="nucleotide sequence ID" value="NZ_FOKQ01000021.1"/>
</dbReference>
<name>A0A1I1M7U6_RUMAL</name>
<evidence type="ECO:0000256" key="2">
    <source>
        <dbReference type="SAM" id="Phobius"/>
    </source>
</evidence>
<evidence type="ECO:0000256" key="1">
    <source>
        <dbReference type="SAM" id="MobiDB-lite"/>
    </source>
</evidence>
<accession>A0A1I1M7U6</accession>
<dbReference type="Proteomes" id="UP000182192">
    <property type="component" value="Unassembled WGS sequence"/>
</dbReference>
<evidence type="ECO:0000313" key="3">
    <source>
        <dbReference type="EMBL" id="SFC80842.1"/>
    </source>
</evidence>
<keyword evidence="2" id="KW-1133">Transmembrane helix</keyword>
<keyword evidence="2" id="KW-0472">Membrane</keyword>
<dbReference type="AlphaFoldDB" id="A0A1I1M7U6"/>
<feature type="compositionally biased region" description="Low complexity" evidence="1">
    <location>
        <begin position="315"/>
        <end position="326"/>
    </location>
</feature>
<dbReference type="OrthoDB" id="9812962at2"/>
<sequence length="334" mass="37184">MSAKAIKILVSVLSDEKLRKKIIILVLSIAFGFFYLLCLPVIIFSNLGTIDFQATAIDHSLFTDEEFMASLDSEQAEKLNNMMRSGEAIESAMAEHGVPEQTIKAELIYVSFFDGVQNFDADAYACLFEAADDSDLINSINSHYGLEINFEDYLHTYTFVMNNTINPYMFRDTATKNSEDLAAWAYNAYESGWGYKAGFIGEKSVDDRLRYSDNAGLMIGYLNYDADSKNYGNSYGTLTYTEQGDISTMPDVPGIGLFDGTKHGIYIGNGEVIYCDEGIGYVTRQNISDGVWSSWCTYEGIRYPQIVQDTIDELSASAESSKGSSEIENEESEV</sequence>
<keyword evidence="2" id="KW-0812">Transmembrane</keyword>